<feature type="chain" id="PRO_5038841136" evidence="2">
    <location>
        <begin position="28"/>
        <end position="188"/>
    </location>
</feature>
<feature type="signal peptide" evidence="2">
    <location>
        <begin position="1"/>
        <end position="27"/>
    </location>
</feature>
<dbReference type="Proteomes" id="UP000467252">
    <property type="component" value="Chromosome"/>
</dbReference>
<dbReference type="InterPro" id="IPR006311">
    <property type="entry name" value="TAT_signal"/>
</dbReference>
<dbReference type="Pfam" id="PF16525">
    <property type="entry name" value="MHB"/>
    <property type="match status" value="1"/>
</dbReference>
<dbReference type="GO" id="GO:0020037">
    <property type="term" value="F:heme binding"/>
    <property type="evidence" value="ECO:0007669"/>
    <property type="project" value="InterPro"/>
</dbReference>
<feature type="compositionally biased region" description="Low complexity" evidence="1">
    <location>
        <begin position="160"/>
        <end position="174"/>
    </location>
</feature>
<dbReference type="NCBIfam" id="TIGR04530">
    <property type="entry name" value="hemophoreRv0203"/>
    <property type="match status" value="1"/>
</dbReference>
<feature type="domain" description="Haemophore haem-binding" evidence="3">
    <location>
        <begin position="42"/>
        <end position="119"/>
    </location>
</feature>
<organism evidence="4 5">
    <name type="scientific">Mycolicibacterium pulveris</name>
    <name type="common">Mycobacterium pulveris</name>
    <dbReference type="NCBI Taxonomy" id="36813"/>
    <lineage>
        <taxon>Bacteria</taxon>
        <taxon>Bacillati</taxon>
        <taxon>Actinomycetota</taxon>
        <taxon>Actinomycetes</taxon>
        <taxon>Mycobacteriales</taxon>
        <taxon>Mycobacteriaceae</taxon>
        <taxon>Mycolicibacterium</taxon>
    </lineage>
</organism>
<feature type="compositionally biased region" description="Low complexity" evidence="1">
    <location>
        <begin position="135"/>
        <end position="146"/>
    </location>
</feature>
<dbReference type="RefSeq" id="WP_163899987.1">
    <property type="nucleotide sequence ID" value="NZ_AP022599.1"/>
</dbReference>
<dbReference type="PROSITE" id="PS51318">
    <property type="entry name" value="TAT"/>
    <property type="match status" value="1"/>
</dbReference>
<keyword evidence="5" id="KW-1185">Reference proteome</keyword>
<dbReference type="NCBIfam" id="TIGR04529">
    <property type="entry name" value="MTB_hemophore"/>
    <property type="match status" value="1"/>
</dbReference>
<dbReference type="AlphaFoldDB" id="A0A7I7UJU8"/>
<dbReference type="GO" id="GO:0015886">
    <property type="term" value="P:heme transport"/>
    <property type="evidence" value="ECO:0007669"/>
    <property type="project" value="InterPro"/>
</dbReference>
<dbReference type="InterPro" id="IPR030937">
    <property type="entry name" value="Hemophore_Rv0203"/>
</dbReference>
<gene>
    <name evidence="4" type="ORF">MPUL_20970</name>
</gene>
<proteinExistence type="predicted"/>
<dbReference type="InterPro" id="IPR032407">
    <property type="entry name" value="MHB"/>
</dbReference>
<dbReference type="InterPro" id="IPR038378">
    <property type="entry name" value="MHB_sf"/>
</dbReference>
<evidence type="ECO:0000256" key="2">
    <source>
        <dbReference type="SAM" id="SignalP"/>
    </source>
</evidence>
<evidence type="ECO:0000259" key="3">
    <source>
        <dbReference type="Pfam" id="PF16525"/>
    </source>
</evidence>
<reference evidence="4 5" key="1">
    <citation type="journal article" date="2019" name="Emerg. Microbes Infect.">
        <title>Comprehensive subspecies identification of 175 nontuberculous mycobacteria species based on 7547 genomic profiles.</title>
        <authorList>
            <person name="Matsumoto Y."/>
            <person name="Kinjo T."/>
            <person name="Motooka D."/>
            <person name="Nabeya D."/>
            <person name="Jung N."/>
            <person name="Uechi K."/>
            <person name="Horii T."/>
            <person name="Iida T."/>
            <person name="Fujita J."/>
            <person name="Nakamura S."/>
        </authorList>
    </citation>
    <scope>NUCLEOTIDE SEQUENCE [LARGE SCALE GENOMIC DNA]</scope>
    <source>
        <strain evidence="4 5">JCM 6370</strain>
    </source>
</reference>
<accession>A0A7I7UJU8</accession>
<protein>
    <submittedName>
        <fullName evidence="4">Hemophore</fullName>
    </submittedName>
</protein>
<sequence length="188" mass="19007">MRPTDRTLRRSLAAVFAAAAVGGAVVAGLTMPSAPSATAGADPCAASEVAKTIGSVATSIGDYLDEHPKTNQTLTTISQQQAGPASLGAVKAYFDANPKVAKELQQLQQPLASLSSRCKLPLTLPQMMGLLQQAQQSVQQPQPSLPGALPTAHHTGLPDTSAAVRSPAASSVTPGSGRLPTAPIAGLP</sequence>
<dbReference type="Gene3D" id="1.20.20.20">
    <property type="entry name" value="Haemophore, haem-binding domain"/>
    <property type="match status" value="1"/>
</dbReference>
<keyword evidence="2" id="KW-0732">Signal</keyword>
<feature type="region of interest" description="Disordered" evidence="1">
    <location>
        <begin position="135"/>
        <end position="188"/>
    </location>
</feature>
<evidence type="ECO:0000313" key="4">
    <source>
        <dbReference type="EMBL" id="BBY80939.1"/>
    </source>
</evidence>
<dbReference type="EMBL" id="AP022599">
    <property type="protein sequence ID" value="BBY80939.1"/>
    <property type="molecule type" value="Genomic_DNA"/>
</dbReference>
<evidence type="ECO:0000256" key="1">
    <source>
        <dbReference type="SAM" id="MobiDB-lite"/>
    </source>
</evidence>
<name>A0A7I7UJU8_MYCPV</name>
<evidence type="ECO:0000313" key="5">
    <source>
        <dbReference type="Proteomes" id="UP000467252"/>
    </source>
</evidence>